<feature type="region of interest" description="Disordered" evidence="1">
    <location>
        <begin position="170"/>
        <end position="197"/>
    </location>
</feature>
<sequence length="827" mass="90483">MARRQFEDNRNSLQSNNQNVFDDEFADDSSDLDLNIGVADGFRPGPFAGQAANPSNFTTEDHAFVRRSISGVSSTDQARKSTNISRNSTTKHNEVGPSPTPRNDHSGSPVPGRILRTNSSGVIAQTSSLLHRSSVASTSSYATTAMIRSQSPFQGQNGPSHPYGMYPQGTGLGRSESTTTASTLRTPQSSYSVQQSRPTHPYAMYTQNVVGHEEDDLISQAPPAIPVGFPGLSQTYHRQIGPDGEEQDIIGPDGHTEQLPPYSRFPEEGPTKASMAALEGTPTESPPVSNQSQDTIVQMPDASPTESFRGLVIPPSTSTGDSVASEKRWNEKTWKEKRKTKFLWGKVPLWVILSGLIVIMIFATILGAVVGSFVTKEKMEKKTRPATVTVWSTASLIDASAIPTPTNMPNLPTGKFSLPLPVPEAVKHGCLVEPEMIPAWSCEYSGPKIQIEVDEEPQADIITVTLSGFDTGVVPDPDKLNYGHQSPMITPQNLILVADLDEQNRGPAYHFQTLYDKLVILKSDEMYSRRKRNSPFGGFLWGHRNQLVAGEEPWFCWWNHTLIEGYIYVTQNSTFAESYSSLYITSTTSGASQATRTASDAGRVTSPPPVNADTNPSRTEGIELATPNSNQTPDNNQTPDSNQSPDNNQVTDPVAEATSPPDIITTETLPLPTPNSNDESDDGNDDENGNAAVPSGARGNRPSWAGSDRPSWVAAGGKNAKRFPPRPRYFENLPPPYPRIVKIEERRLPSNKIAPYCQKMVILEDGRIEPKRDVDEEEIIIEIEESNPSFSELANPSGESRNFRFKRSGLEVREDPSSACHCQWVSS</sequence>
<keyword evidence="2" id="KW-0812">Transmembrane</keyword>
<feature type="compositionally biased region" description="Polar residues" evidence="1">
    <location>
        <begin position="626"/>
        <end position="651"/>
    </location>
</feature>
<reference evidence="4" key="1">
    <citation type="journal article" date="2020" name="Stud. Mycol.">
        <title>101 Dothideomycetes genomes: a test case for predicting lifestyles and emergence of pathogens.</title>
        <authorList>
            <person name="Haridas S."/>
            <person name="Albert R."/>
            <person name="Binder M."/>
            <person name="Bloem J."/>
            <person name="Labutti K."/>
            <person name="Salamov A."/>
            <person name="Andreopoulos B."/>
            <person name="Baker S."/>
            <person name="Barry K."/>
            <person name="Bills G."/>
            <person name="Bluhm B."/>
            <person name="Cannon C."/>
            <person name="Castanera R."/>
            <person name="Culley D."/>
            <person name="Daum C."/>
            <person name="Ezra D."/>
            <person name="Gonzalez J."/>
            <person name="Henrissat B."/>
            <person name="Kuo A."/>
            <person name="Liang C."/>
            <person name="Lipzen A."/>
            <person name="Lutzoni F."/>
            <person name="Magnuson J."/>
            <person name="Mondo S."/>
            <person name="Nolan M."/>
            <person name="Ohm R."/>
            <person name="Pangilinan J."/>
            <person name="Park H.-J."/>
            <person name="Ramirez L."/>
            <person name="Alfaro M."/>
            <person name="Sun H."/>
            <person name="Tritt A."/>
            <person name="Yoshinaga Y."/>
            <person name="Zwiers L.-H."/>
            <person name="Turgeon B."/>
            <person name="Goodwin S."/>
            <person name="Spatafora J."/>
            <person name="Crous P."/>
            <person name="Grigoriev I."/>
        </authorList>
    </citation>
    <scope>NUCLEOTIDE SEQUENCE</scope>
    <source>
        <strain evidence="4">CBS 101060</strain>
    </source>
</reference>
<evidence type="ECO:0000259" key="3">
    <source>
        <dbReference type="Pfam" id="PF25130"/>
    </source>
</evidence>
<dbReference type="PANTHER" id="PTHR42078:SF1">
    <property type="entry name" value="GLUCAN 1, 4-ALPHA-GLUCOSIDASE"/>
    <property type="match status" value="1"/>
</dbReference>
<feature type="region of interest" description="Disordered" evidence="1">
    <location>
        <begin position="68"/>
        <end position="110"/>
    </location>
</feature>
<dbReference type="AlphaFoldDB" id="A0A9P4VX35"/>
<feature type="transmembrane region" description="Helical" evidence="2">
    <location>
        <begin position="347"/>
        <end position="374"/>
    </location>
</feature>
<feature type="region of interest" description="Disordered" evidence="1">
    <location>
        <begin position="1"/>
        <end position="34"/>
    </location>
</feature>
<comment type="caution">
    <text evidence="4">The sequence shown here is derived from an EMBL/GenBank/DDBJ whole genome shotgun (WGS) entry which is preliminary data.</text>
</comment>
<feature type="compositionally biased region" description="Basic and acidic residues" evidence="1">
    <location>
        <begin position="1"/>
        <end position="10"/>
    </location>
</feature>
<dbReference type="Proteomes" id="UP000799429">
    <property type="component" value="Unassembled WGS sequence"/>
</dbReference>
<gene>
    <name evidence="4" type="ORF">M501DRAFT_83918</name>
</gene>
<evidence type="ECO:0000313" key="5">
    <source>
        <dbReference type="Proteomes" id="UP000799429"/>
    </source>
</evidence>
<feature type="compositionally biased region" description="Low complexity" evidence="1">
    <location>
        <begin position="660"/>
        <end position="677"/>
    </location>
</feature>
<name>A0A9P4VX35_9PEZI</name>
<protein>
    <recommendedName>
        <fullName evidence="3">DUF7820 domain-containing protein</fullName>
    </recommendedName>
</protein>
<accession>A0A9P4VX35</accession>
<feature type="domain" description="DUF7820" evidence="3">
    <location>
        <begin position="393"/>
        <end position="620"/>
    </location>
</feature>
<feature type="compositionally biased region" description="Polar residues" evidence="1">
    <location>
        <begin position="70"/>
        <end position="90"/>
    </location>
</feature>
<evidence type="ECO:0000256" key="2">
    <source>
        <dbReference type="SAM" id="Phobius"/>
    </source>
</evidence>
<dbReference type="EMBL" id="MU006089">
    <property type="protein sequence ID" value="KAF2843389.1"/>
    <property type="molecule type" value="Genomic_DNA"/>
</dbReference>
<feature type="compositionally biased region" description="Acidic residues" evidence="1">
    <location>
        <begin position="21"/>
        <end position="31"/>
    </location>
</feature>
<feature type="region of interest" description="Disordered" evidence="1">
    <location>
        <begin position="594"/>
        <end position="720"/>
    </location>
</feature>
<feature type="region of interest" description="Disordered" evidence="1">
    <location>
        <begin position="238"/>
        <end position="329"/>
    </location>
</feature>
<feature type="domain" description="DUF7820" evidence="3">
    <location>
        <begin position="715"/>
        <end position="826"/>
    </location>
</feature>
<feature type="compositionally biased region" description="Polar residues" evidence="1">
    <location>
        <begin position="282"/>
        <end position="296"/>
    </location>
</feature>
<dbReference type="Pfam" id="PF25130">
    <property type="entry name" value="DUF7820"/>
    <property type="match status" value="2"/>
</dbReference>
<dbReference type="OrthoDB" id="5384459at2759"/>
<keyword evidence="5" id="KW-1185">Reference proteome</keyword>
<organism evidence="4 5">
    <name type="scientific">Patellaria atrata CBS 101060</name>
    <dbReference type="NCBI Taxonomy" id="1346257"/>
    <lineage>
        <taxon>Eukaryota</taxon>
        <taxon>Fungi</taxon>
        <taxon>Dikarya</taxon>
        <taxon>Ascomycota</taxon>
        <taxon>Pezizomycotina</taxon>
        <taxon>Dothideomycetes</taxon>
        <taxon>Dothideomycetes incertae sedis</taxon>
        <taxon>Patellariales</taxon>
        <taxon>Patellariaceae</taxon>
        <taxon>Patellaria</taxon>
    </lineage>
</organism>
<dbReference type="PANTHER" id="PTHR42078">
    <property type="entry name" value="GLUCAN 1, 4-ALPHA-GLUCOSIDASE"/>
    <property type="match status" value="1"/>
</dbReference>
<keyword evidence="2" id="KW-1133">Transmembrane helix</keyword>
<feature type="compositionally biased region" description="Polar residues" evidence="1">
    <location>
        <begin position="11"/>
        <end position="20"/>
    </location>
</feature>
<dbReference type="InterPro" id="IPR056722">
    <property type="entry name" value="DUF7820"/>
</dbReference>
<feature type="compositionally biased region" description="Acidic residues" evidence="1">
    <location>
        <begin position="678"/>
        <end position="688"/>
    </location>
</feature>
<keyword evidence="2" id="KW-0472">Membrane</keyword>
<evidence type="ECO:0000313" key="4">
    <source>
        <dbReference type="EMBL" id="KAF2843389.1"/>
    </source>
</evidence>
<feature type="compositionally biased region" description="Polar residues" evidence="1">
    <location>
        <begin position="175"/>
        <end position="197"/>
    </location>
</feature>
<proteinExistence type="predicted"/>
<evidence type="ECO:0000256" key="1">
    <source>
        <dbReference type="SAM" id="MobiDB-lite"/>
    </source>
</evidence>